<name>A0A0N5AXU7_9BILA</name>
<feature type="domain" description="NADH:flavin oxidoreductase/NADH oxidase N-terminal" evidence="3">
    <location>
        <begin position="31"/>
        <end position="348"/>
    </location>
</feature>
<dbReference type="PANTHER" id="PTHR43656">
    <property type="entry name" value="BINDING OXIDOREDUCTASE, PUTATIVE (AFU_ORTHOLOGUE AFUA_2G08260)-RELATED"/>
    <property type="match status" value="1"/>
</dbReference>
<evidence type="ECO:0000259" key="3">
    <source>
        <dbReference type="Pfam" id="PF00724"/>
    </source>
</evidence>
<dbReference type="AlphaFoldDB" id="A0A0N5AXU7"/>
<dbReference type="InterPro" id="IPR051799">
    <property type="entry name" value="NADH_flavin_oxidoreductase"/>
</dbReference>
<keyword evidence="1" id="KW-0285">Flavoprotein</keyword>
<organism evidence="4 5">
    <name type="scientific">Syphacia muris</name>
    <dbReference type="NCBI Taxonomy" id="451379"/>
    <lineage>
        <taxon>Eukaryota</taxon>
        <taxon>Metazoa</taxon>
        <taxon>Ecdysozoa</taxon>
        <taxon>Nematoda</taxon>
        <taxon>Chromadorea</taxon>
        <taxon>Rhabditida</taxon>
        <taxon>Spirurina</taxon>
        <taxon>Oxyuridomorpha</taxon>
        <taxon>Oxyuroidea</taxon>
        <taxon>Oxyuridae</taxon>
        <taxon>Syphacia</taxon>
    </lineage>
</organism>
<protein>
    <submittedName>
        <fullName evidence="5">Oxidored_FMN domain-containing protein</fullName>
    </submittedName>
</protein>
<evidence type="ECO:0000256" key="1">
    <source>
        <dbReference type="ARBA" id="ARBA00022630"/>
    </source>
</evidence>
<dbReference type="Gene3D" id="3.20.20.70">
    <property type="entry name" value="Aldolase class I"/>
    <property type="match status" value="1"/>
</dbReference>
<proteinExistence type="predicted"/>
<dbReference type="STRING" id="451379.A0A0N5AXU7"/>
<dbReference type="GO" id="GO:0010181">
    <property type="term" value="F:FMN binding"/>
    <property type="evidence" value="ECO:0007669"/>
    <property type="project" value="InterPro"/>
</dbReference>
<evidence type="ECO:0000313" key="5">
    <source>
        <dbReference type="WBParaSite" id="SMUV_0000977901-mRNA-1"/>
    </source>
</evidence>
<accession>A0A0N5AXU7</accession>
<keyword evidence="4" id="KW-1185">Reference proteome</keyword>
<evidence type="ECO:0000313" key="4">
    <source>
        <dbReference type="Proteomes" id="UP000046393"/>
    </source>
</evidence>
<dbReference type="Proteomes" id="UP000046393">
    <property type="component" value="Unplaced"/>
</dbReference>
<dbReference type="WBParaSite" id="SMUV_0000977901-mRNA-1">
    <property type="protein sequence ID" value="SMUV_0000977901-mRNA-1"/>
    <property type="gene ID" value="SMUV_0000977901"/>
</dbReference>
<dbReference type="Pfam" id="PF00724">
    <property type="entry name" value="Oxidored_FMN"/>
    <property type="match status" value="1"/>
</dbReference>
<evidence type="ECO:0000256" key="2">
    <source>
        <dbReference type="ARBA" id="ARBA00023002"/>
    </source>
</evidence>
<dbReference type="InterPro" id="IPR013785">
    <property type="entry name" value="Aldolase_TIM"/>
</dbReference>
<keyword evidence="2" id="KW-0560">Oxidoreductase</keyword>
<dbReference type="SUPFAM" id="SSF51395">
    <property type="entry name" value="FMN-linked oxidoreductases"/>
    <property type="match status" value="1"/>
</dbReference>
<dbReference type="InterPro" id="IPR001155">
    <property type="entry name" value="OxRdtase_FMN_N"/>
</dbReference>
<sequence length="433" mass="48915">MEVSADDAERYDCCKTPLDLLKNPLTFPVAKNLIARNRLTKAPMMEELATYNPKIVEKCGLPTELLFHMTQKFCAGGCGMIVTGCIESTDGLVANPGDALIAKAIDSPERRQLFQQYAKCANGSLIIGQIIHPGQRSTRLVDQKYVPYDMNKLTTTEIRQVIEQHVYGARYLYEAGFHGVELNASLSFALGQMVDASQNVRTDVYGGCLENRTRIILEIIKNIRDSINDDANFIVGLKLSSPNFEEGFREREFADFCAKLDESKLDYVVVAGGHYQYLQRITKLGDLSRCRETFYQQFAEMARHFLKNVRVIRCGGFVTAEQIHEVLEKKWADAVGIGRALAAEPDYITSDLANKLLNGVVLSAKQSIIPDNEFMKRKEAAGTQLWQIATGKKLLDLTDPKHVEIFEQELKKHEEHKKERKNTDDYGYMKLQL</sequence>
<dbReference type="GO" id="GO:0016491">
    <property type="term" value="F:oxidoreductase activity"/>
    <property type="evidence" value="ECO:0007669"/>
    <property type="project" value="UniProtKB-KW"/>
</dbReference>
<reference evidence="5" key="1">
    <citation type="submission" date="2017-02" db="UniProtKB">
        <authorList>
            <consortium name="WormBaseParasite"/>
        </authorList>
    </citation>
    <scope>IDENTIFICATION</scope>
</reference>
<dbReference type="PANTHER" id="PTHR43656:SF5">
    <property type="entry name" value="NADH:FLAVIN OXIDOREDUCTASE_NADH OXIDASE N-TERMINAL DOMAIN-CONTAINING PROTEIN"/>
    <property type="match status" value="1"/>
</dbReference>